<organism evidence="1 2">
    <name type="scientific">Halopseudomonas bauzanensis</name>
    <dbReference type="NCBI Taxonomy" id="653930"/>
    <lineage>
        <taxon>Bacteria</taxon>
        <taxon>Pseudomonadati</taxon>
        <taxon>Pseudomonadota</taxon>
        <taxon>Gammaproteobacteria</taxon>
        <taxon>Pseudomonadales</taxon>
        <taxon>Pseudomonadaceae</taxon>
        <taxon>Halopseudomonas</taxon>
    </lineage>
</organism>
<accession>A0A4U0YJY4</accession>
<evidence type="ECO:0000313" key="1">
    <source>
        <dbReference type="EMBL" id="TKA90436.1"/>
    </source>
</evidence>
<sequence>MTLDDVQLDDQLQWVNEFEHDAVAQTQERSITGKLLLQYAAAPLLHGREIDLRSNGGSWTPLSVVRQLEAMRDEPGRVMLLTLADARQFHVIFNRSSGSPLTAEPVFREAYPTADSLYDINMRLLTVAPPPDPAPAP</sequence>
<reference evidence="1 2" key="1">
    <citation type="submission" date="2019-04" db="EMBL/GenBank/DDBJ databases">
        <title>Crypto-aerobic microbial life in anoxic (sulfidic) marine sediments.</title>
        <authorList>
            <person name="Bhattacharya S."/>
            <person name="Roy C."/>
            <person name="Mondal N."/>
            <person name="Sarkar J."/>
            <person name="Mandal S."/>
            <person name="Rameez M.J."/>
            <person name="Ghosh W."/>
        </authorList>
    </citation>
    <scope>NUCLEOTIDE SEQUENCE [LARGE SCALE GENOMIC DNA]</scope>
    <source>
        <strain evidence="1 2">SBBB</strain>
    </source>
</reference>
<name>A0A4U0YJY4_9GAMM</name>
<dbReference type="Proteomes" id="UP000305198">
    <property type="component" value="Unassembled WGS sequence"/>
</dbReference>
<gene>
    <name evidence="1" type="ORF">FA869_14900</name>
</gene>
<comment type="caution">
    <text evidence="1">The sequence shown here is derived from an EMBL/GenBank/DDBJ whole genome shotgun (WGS) entry which is preliminary data.</text>
</comment>
<dbReference type="EMBL" id="SWAV01000005">
    <property type="protein sequence ID" value="TKA90436.1"/>
    <property type="molecule type" value="Genomic_DNA"/>
</dbReference>
<protein>
    <submittedName>
        <fullName evidence="1">Uncharacterized protein</fullName>
    </submittedName>
</protein>
<evidence type="ECO:0000313" key="2">
    <source>
        <dbReference type="Proteomes" id="UP000305198"/>
    </source>
</evidence>
<proteinExistence type="predicted"/>
<dbReference type="AlphaFoldDB" id="A0A4U0YJY4"/>